<feature type="region of interest" description="Disordered" evidence="1">
    <location>
        <begin position="77"/>
        <end position="189"/>
    </location>
</feature>
<dbReference type="KEGG" id="pchm:VFPPC_14580"/>
<dbReference type="RefSeq" id="XP_018139188.1">
    <property type="nucleotide sequence ID" value="XM_018292348.1"/>
</dbReference>
<evidence type="ECO:0000256" key="1">
    <source>
        <dbReference type="SAM" id="MobiDB-lite"/>
    </source>
</evidence>
<dbReference type="EMBL" id="LSBJ02000007">
    <property type="protein sequence ID" value="OAQ61484.1"/>
    <property type="molecule type" value="Genomic_DNA"/>
</dbReference>
<sequence length="189" mass="21089">MYQCRTQLLSSGWLDNVHYNSSCNYHSATFHYNYDKFDIDDDDDTNPKPFPDTKPNATALALIGLLAFFILRQRKKKDEHPQQPLAPGYPPVTEATSPGPGAGQFYDYRSSMVKPPMSPATVSPVYHHPTSPDGTISTSSPGPFYPPGYQGHNIADHSQGPVQQNWYPPPNAHEMPTAKQERDPQEMQG</sequence>
<feature type="compositionally biased region" description="Polar residues" evidence="1">
    <location>
        <begin position="132"/>
        <end position="141"/>
    </location>
</feature>
<dbReference type="GeneID" id="28856342"/>
<dbReference type="Proteomes" id="UP000078397">
    <property type="component" value="Unassembled WGS sequence"/>
</dbReference>
<accession>A0A179F7M9</accession>
<evidence type="ECO:0000313" key="2">
    <source>
        <dbReference type="EMBL" id="OAQ61484.1"/>
    </source>
</evidence>
<gene>
    <name evidence="2" type="ORF">VFPPC_14580</name>
</gene>
<keyword evidence="3" id="KW-1185">Reference proteome</keyword>
<dbReference type="AlphaFoldDB" id="A0A179F7M9"/>
<proteinExistence type="predicted"/>
<name>A0A179F7M9_METCM</name>
<protein>
    <submittedName>
        <fullName evidence="2">Uncharacterized protein</fullName>
    </submittedName>
</protein>
<reference evidence="2 3" key="1">
    <citation type="journal article" date="2016" name="PLoS Pathog.">
        <title>Biosynthesis of antibiotic leucinostatins in bio-control fungus Purpureocillium lilacinum and their inhibition on phytophthora revealed by genome mining.</title>
        <authorList>
            <person name="Wang G."/>
            <person name="Liu Z."/>
            <person name="Lin R."/>
            <person name="Li E."/>
            <person name="Mao Z."/>
            <person name="Ling J."/>
            <person name="Yang Y."/>
            <person name="Yin W.B."/>
            <person name="Xie B."/>
        </authorList>
    </citation>
    <scope>NUCLEOTIDE SEQUENCE [LARGE SCALE GENOMIC DNA]</scope>
    <source>
        <strain evidence="2">170</strain>
    </source>
</reference>
<organism evidence="2 3">
    <name type="scientific">Pochonia chlamydosporia 170</name>
    <dbReference type="NCBI Taxonomy" id="1380566"/>
    <lineage>
        <taxon>Eukaryota</taxon>
        <taxon>Fungi</taxon>
        <taxon>Dikarya</taxon>
        <taxon>Ascomycota</taxon>
        <taxon>Pezizomycotina</taxon>
        <taxon>Sordariomycetes</taxon>
        <taxon>Hypocreomycetidae</taxon>
        <taxon>Hypocreales</taxon>
        <taxon>Clavicipitaceae</taxon>
        <taxon>Pochonia</taxon>
    </lineage>
</organism>
<feature type="compositionally biased region" description="Basic and acidic residues" evidence="1">
    <location>
        <begin position="179"/>
        <end position="189"/>
    </location>
</feature>
<evidence type="ECO:0000313" key="3">
    <source>
        <dbReference type="Proteomes" id="UP000078397"/>
    </source>
</evidence>
<comment type="caution">
    <text evidence="2">The sequence shown here is derived from an EMBL/GenBank/DDBJ whole genome shotgun (WGS) entry which is preliminary data.</text>
</comment>